<proteinExistence type="predicted"/>
<gene>
    <name evidence="2" type="ORF">NliqN6_6165</name>
</gene>
<feature type="compositionally biased region" description="Low complexity" evidence="1">
    <location>
        <begin position="158"/>
        <end position="172"/>
    </location>
</feature>
<feature type="compositionally biased region" description="Basic residues" evidence="1">
    <location>
        <begin position="106"/>
        <end position="118"/>
    </location>
</feature>
<feature type="compositionally biased region" description="Pro residues" evidence="1">
    <location>
        <begin position="77"/>
        <end position="98"/>
    </location>
</feature>
<protein>
    <submittedName>
        <fullName evidence="2">Uncharacterized protein</fullName>
    </submittedName>
</protein>
<feature type="region of interest" description="Disordered" evidence="1">
    <location>
        <begin position="303"/>
        <end position="445"/>
    </location>
</feature>
<evidence type="ECO:0000313" key="3">
    <source>
        <dbReference type="Proteomes" id="UP000620104"/>
    </source>
</evidence>
<dbReference type="OrthoDB" id="2595893at2759"/>
<feature type="compositionally biased region" description="Low complexity" evidence="1">
    <location>
        <begin position="274"/>
        <end position="288"/>
    </location>
</feature>
<feature type="compositionally biased region" description="Basic and acidic residues" evidence="1">
    <location>
        <begin position="360"/>
        <end position="375"/>
    </location>
</feature>
<feature type="compositionally biased region" description="Low complexity" evidence="1">
    <location>
        <begin position="132"/>
        <end position="149"/>
    </location>
</feature>
<evidence type="ECO:0000313" key="2">
    <source>
        <dbReference type="EMBL" id="GHJ89763.1"/>
    </source>
</evidence>
<feature type="compositionally biased region" description="Acidic residues" evidence="1">
    <location>
        <begin position="387"/>
        <end position="398"/>
    </location>
</feature>
<feature type="compositionally biased region" description="Low complexity" evidence="1">
    <location>
        <begin position="376"/>
        <end position="386"/>
    </location>
</feature>
<feature type="compositionally biased region" description="Basic and acidic residues" evidence="1">
    <location>
        <begin position="315"/>
        <end position="332"/>
    </location>
</feature>
<dbReference type="Proteomes" id="UP000620104">
    <property type="component" value="Unassembled WGS sequence"/>
</dbReference>
<reference evidence="2" key="1">
    <citation type="submission" date="2020-07" db="EMBL/GenBank/DDBJ databases">
        <title>Draft Genome Sequence of a Deep-Sea Yeast, Naganishia (Cryptococcus) liquefaciens strain N6.</title>
        <authorList>
            <person name="Han Y.W."/>
            <person name="Kajitani R."/>
            <person name="Morimoto H."/>
            <person name="Parhat M."/>
            <person name="Tsubouchi H."/>
            <person name="Bakenova O."/>
            <person name="Ogata M."/>
            <person name="Argunhan B."/>
            <person name="Aoki R."/>
            <person name="Kajiwara S."/>
            <person name="Itoh T."/>
            <person name="Iwasaki H."/>
        </authorList>
    </citation>
    <scope>NUCLEOTIDE SEQUENCE</scope>
    <source>
        <strain evidence="2">N6</strain>
    </source>
</reference>
<feature type="compositionally biased region" description="Low complexity" evidence="1">
    <location>
        <begin position="427"/>
        <end position="444"/>
    </location>
</feature>
<feature type="region of interest" description="Disordered" evidence="1">
    <location>
        <begin position="62"/>
        <end position="186"/>
    </location>
</feature>
<dbReference type="EMBL" id="BLZA01000049">
    <property type="protein sequence ID" value="GHJ89763.1"/>
    <property type="molecule type" value="Genomic_DNA"/>
</dbReference>
<name>A0A8H3TZP9_9TREE</name>
<feature type="region of interest" description="Disordered" evidence="1">
    <location>
        <begin position="1"/>
        <end position="41"/>
    </location>
</feature>
<evidence type="ECO:0000256" key="1">
    <source>
        <dbReference type="SAM" id="MobiDB-lite"/>
    </source>
</evidence>
<comment type="caution">
    <text evidence="2">The sequence shown here is derived from an EMBL/GenBank/DDBJ whole genome shotgun (WGS) entry which is preliminary data.</text>
</comment>
<keyword evidence="3" id="KW-1185">Reference proteome</keyword>
<organism evidence="2 3">
    <name type="scientific">Naganishia liquefaciens</name>
    <dbReference type="NCBI Taxonomy" id="104408"/>
    <lineage>
        <taxon>Eukaryota</taxon>
        <taxon>Fungi</taxon>
        <taxon>Dikarya</taxon>
        <taxon>Basidiomycota</taxon>
        <taxon>Agaricomycotina</taxon>
        <taxon>Tremellomycetes</taxon>
        <taxon>Filobasidiales</taxon>
        <taxon>Filobasidiaceae</taxon>
        <taxon>Naganishia</taxon>
    </lineage>
</organism>
<sequence length="537" mass="56157">MSFPPGMTSTVPPSLTAPRRSREALPPQGTHWASFAQPLQGHATHQPWDALLPAIPAAAPQPLYAAPPLTAPSSAVPLPPAAAAPAAQPPPPPQPSIDPEPAAQPAKKRNPPGPKRRKPDPAADDPTPAPQPARSSNSNAARNARNAAARAEREGRKAATAAAMSMSMVSTADGDGEGIVDDRGERDAGVRREPVGVIEGMRYHVDFTTLPTATIFDYLERNKALPPFGTHFIKNPFDPSARACDPHKLYSFPTIEEPVAPHPLMQHLPGQTNAAATSSSSVAGGASASASVPYGIGIGIGPGLPVIREGKRRRGKEDVGEKDGEGQEKETEQEGEGAQDVRGEKDEAGAQVVGETEATADTKMDVDDAKAKQDDNTAAAAAAANEVDNEEDDEDDNDSSAPALRRSNRRPLPAGTSLAHTHRQTRSSPSPTPSTSSSTSSSSPRYRPILSDLALAHTIFAEHAARDWCAALAAGGGQTVQGPGVNPASAGQVMMGGTGGMQREGEVVADFLYTIKVKDRALKIAHEPAHAMFQNMF</sequence>
<feature type="compositionally biased region" description="Basic and acidic residues" evidence="1">
    <location>
        <begin position="339"/>
        <end position="348"/>
    </location>
</feature>
<accession>A0A8H3TZP9</accession>
<dbReference type="AlphaFoldDB" id="A0A8H3TZP9"/>
<feature type="region of interest" description="Disordered" evidence="1">
    <location>
        <begin position="261"/>
        <end position="288"/>
    </location>
</feature>
<feature type="compositionally biased region" description="Low complexity" evidence="1">
    <location>
        <begin position="62"/>
        <end position="76"/>
    </location>
</feature>